<dbReference type="AlphaFoldDB" id="A0A8J5SHE8"/>
<evidence type="ECO:0000313" key="2">
    <source>
        <dbReference type="EMBL" id="KAG8063667.1"/>
    </source>
</evidence>
<proteinExistence type="predicted"/>
<sequence length="76" mass="8368">MVMRERRKGYVPAVLLTLYGASPDRKLLGGTRAPERPRPGRATRSQTYARALHCASRLHPSLLCANFEGLSGMDQG</sequence>
<dbReference type="EMBL" id="JAAALK010000286">
    <property type="protein sequence ID" value="KAG8063667.1"/>
    <property type="molecule type" value="Genomic_DNA"/>
</dbReference>
<feature type="region of interest" description="Disordered" evidence="1">
    <location>
        <begin position="26"/>
        <end position="46"/>
    </location>
</feature>
<name>A0A8J5SHE8_ZIZPA</name>
<evidence type="ECO:0000313" key="3">
    <source>
        <dbReference type="Proteomes" id="UP000729402"/>
    </source>
</evidence>
<comment type="caution">
    <text evidence="2">The sequence shown here is derived from an EMBL/GenBank/DDBJ whole genome shotgun (WGS) entry which is preliminary data.</text>
</comment>
<reference evidence="2" key="1">
    <citation type="journal article" date="2021" name="bioRxiv">
        <title>Whole Genome Assembly and Annotation of Northern Wild Rice, Zizania palustris L., Supports a Whole Genome Duplication in the Zizania Genus.</title>
        <authorList>
            <person name="Haas M."/>
            <person name="Kono T."/>
            <person name="Macchietto M."/>
            <person name="Millas R."/>
            <person name="McGilp L."/>
            <person name="Shao M."/>
            <person name="Duquette J."/>
            <person name="Hirsch C.N."/>
            <person name="Kimball J."/>
        </authorList>
    </citation>
    <scope>NUCLEOTIDE SEQUENCE</scope>
    <source>
        <tissue evidence="2">Fresh leaf tissue</tissue>
    </source>
</reference>
<reference evidence="2" key="2">
    <citation type="submission" date="2021-02" db="EMBL/GenBank/DDBJ databases">
        <authorList>
            <person name="Kimball J.A."/>
            <person name="Haas M.W."/>
            <person name="Macchietto M."/>
            <person name="Kono T."/>
            <person name="Duquette J."/>
            <person name="Shao M."/>
        </authorList>
    </citation>
    <scope>NUCLEOTIDE SEQUENCE</scope>
    <source>
        <tissue evidence="2">Fresh leaf tissue</tissue>
    </source>
</reference>
<gene>
    <name evidence="2" type="ORF">GUJ93_ZPchr0003g16940</name>
</gene>
<feature type="compositionally biased region" description="Basic and acidic residues" evidence="1">
    <location>
        <begin position="26"/>
        <end position="38"/>
    </location>
</feature>
<keyword evidence="3" id="KW-1185">Reference proteome</keyword>
<dbReference type="Proteomes" id="UP000729402">
    <property type="component" value="Unassembled WGS sequence"/>
</dbReference>
<evidence type="ECO:0000256" key="1">
    <source>
        <dbReference type="SAM" id="MobiDB-lite"/>
    </source>
</evidence>
<organism evidence="2 3">
    <name type="scientific">Zizania palustris</name>
    <name type="common">Northern wild rice</name>
    <dbReference type="NCBI Taxonomy" id="103762"/>
    <lineage>
        <taxon>Eukaryota</taxon>
        <taxon>Viridiplantae</taxon>
        <taxon>Streptophyta</taxon>
        <taxon>Embryophyta</taxon>
        <taxon>Tracheophyta</taxon>
        <taxon>Spermatophyta</taxon>
        <taxon>Magnoliopsida</taxon>
        <taxon>Liliopsida</taxon>
        <taxon>Poales</taxon>
        <taxon>Poaceae</taxon>
        <taxon>BOP clade</taxon>
        <taxon>Oryzoideae</taxon>
        <taxon>Oryzeae</taxon>
        <taxon>Zizaniinae</taxon>
        <taxon>Zizania</taxon>
    </lineage>
</organism>
<protein>
    <submittedName>
        <fullName evidence="2">Uncharacterized protein</fullName>
    </submittedName>
</protein>
<accession>A0A8J5SHE8</accession>